<name>A0ACB8TAF3_9AGAM</name>
<gene>
    <name evidence="1" type="ORF">BV25DRAFT_1988884</name>
</gene>
<proteinExistence type="predicted"/>
<protein>
    <submittedName>
        <fullName evidence="1">Uncharacterized protein</fullName>
    </submittedName>
</protein>
<dbReference type="EMBL" id="MU277194">
    <property type="protein sequence ID" value="KAI0065794.1"/>
    <property type="molecule type" value="Genomic_DNA"/>
</dbReference>
<reference evidence="1" key="2">
    <citation type="journal article" date="2022" name="New Phytol.">
        <title>Evolutionary transition to the ectomycorrhizal habit in the genomes of a hyperdiverse lineage of mushroom-forming fungi.</title>
        <authorList>
            <person name="Looney B."/>
            <person name="Miyauchi S."/>
            <person name="Morin E."/>
            <person name="Drula E."/>
            <person name="Courty P.E."/>
            <person name="Kohler A."/>
            <person name="Kuo A."/>
            <person name="LaButti K."/>
            <person name="Pangilinan J."/>
            <person name="Lipzen A."/>
            <person name="Riley R."/>
            <person name="Andreopoulos W."/>
            <person name="He G."/>
            <person name="Johnson J."/>
            <person name="Nolan M."/>
            <person name="Tritt A."/>
            <person name="Barry K.W."/>
            <person name="Grigoriev I.V."/>
            <person name="Nagy L.G."/>
            <person name="Hibbett D."/>
            <person name="Henrissat B."/>
            <person name="Matheny P.B."/>
            <person name="Labbe J."/>
            <person name="Martin F.M."/>
        </authorList>
    </citation>
    <scope>NUCLEOTIDE SEQUENCE</scope>
    <source>
        <strain evidence="1">HHB10654</strain>
    </source>
</reference>
<comment type="caution">
    <text evidence="1">The sequence shown here is derived from an EMBL/GenBank/DDBJ whole genome shotgun (WGS) entry which is preliminary data.</text>
</comment>
<reference evidence="1" key="1">
    <citation type="submission" date="2021-03" db="EMBL/GenBank/DDBJ databases">
        <authorList>
            <consortium name="DOE Joint Genome Institute"/>
            <person name="Ahrendt S."/>
            <person name="Looney B.P."/>
            <person name="Miyauchi S."/>
            <person name="Morin E."/>
            <person name="Drula E."/>
            <person name="Courty P.E."/>
            <person name="Chicoki N."/>
            <person name="Fauchery L."/>
            <person name="Kohler A."/>
            <person name="Kuo A."/>
            <person name="Labutti K."/>
            <person name="Pangilinan J."/>
            <person name="Lipzen A."/>
            <person name="Riley R."/>
            <person name="Andreopoulos W."/>
            <person name="He G."/>
            <person name="Johnson J."/>
            <person name="Barry K.W."/>
            <person name="Grigoriev I.V."/>
            <person name="Nagy L."/>
            <person name="Hibbett D."/>
            <person name="Henrissat B."/>
            <person name="Matheny P.B."/>
            <person name="Labbe J."/>
            <person name="Martin F."/>
        </authorList>
    </citation>
    <scope>NUCLEOTIDE SEQUENCE</scope>
    <source>
        <strain evidence="1">HHB10654</strain>
    </source>
</reference>
<sequence>MPSTHPETSDPPSSGVDNPPTPDLELADDFIEPERFEQEDYHIVDTLLSEYLVDVGTMSIRDESSQLSALSDVLCHVTDVFKNYLVLFRKKDSLKLIRSNQSLREKLLEACASRSFRDITRIEILRKSATDFNWILHSRENEERAIKNAWNAPFKGNAASALLDVFNKYMKLPVVYWNNISARYLTIVQSSGTGKSRVIDEISKTTLVIPINLRGGRGSDDDIMRYPPADLYWEFSLNLDTQRVQVATRTYAFLASLFKITLLRLTELADKCLPQTVDINSRRTALANKFRTYMAEGSDFSGPGYYRSAFHLEVQESARILWDEWHQSGRADTTFASSQMVEHARLLTSFLEPSENMNRVEGLLLTVAFDHAHHLTTSAKASPAATAAPVLLNQNGQLMSLPPFTELGFDHFAIPVSGDGSTTVGQVSSDEFMATLGRPLFAAQYNGNTYYMKHFISGLAQVTLLSRPKLLSRPTETLMPHEPQSLACLSVRLPLEFSSSTLSRRSEHTLVERHLRCCIMGDSADGVSTLAPSEPLLAEAAAGVMRNFISEASGGAPGSLLRHMQESSPCAEGRERLVAALLLLLARDLTAHSEPVISVAGLFDGLLASPHAETVRGALPSRVLHRKAETAQATLEETFEKSFVYFNHFIKVNDLRVLHREYLWRLVVRGAALICANGQRGVDIAIPFLYEGGKIMKTNISAILIQVKNDELYCARYRPSVFDLLDPFSVGLYDTGEEPLPVIRMIFALSAPHPTVEVSQREEPHLGDYDPYTAFDIWCAGVSPEVFRTISRWQIQTYRELLHWTSNGYDAYDRKDYWGDINEVLRGETTRLTSRRMMNPGSEIGEVHWRQFIGTGSAQDQEMEGIEEDEPQVDAVFA</sequence>
<accession>A0ACB8TAF3</accession>
<keyword evidence="2" id="KW-1185">Reference proteome</keyword>
<evidence type="ECO:0000313" key="1">
    <source>
        <dbReference type="EMBL" id="KAI0065794.1"/>
    </source>
</evidence>
<evidence type="ECO:0000313" key="2">
    <source>
        <dbReference type="Proteomes" id="UP000814140"/>
    </source>
</evidence>
<organism evidence="1 2">
    <name type="scientific">Artomyces pyxidatus</name>
    <dbReference type="NCBI Taxonomy" id="48021"/>
    <lineage>
        <taxon>Eukaryota</taxon>
        <taxon>Fungi</taxon>
        <taxon>Dikarya</taxon>
        <taxon>Basidiomycota</taxon>
        <taxon>Agaricomycotina</taxon>
        <taxon>Agaricomycetes</taxon>
        <taxon>Russulales</taxon>
        <taxon>Auriscalpiaceae</taxon>
        <taxon>Artomyces</taxon>
    </lineage>
</organism>
<dbReference type="Proteomes" id="UP000814140">
    <property type="component" value="Unassembled WGS sequence"/>
</dbReference>